<keyword evidence="1" id="KW-0732">Signal</keyword>
<dbReference type="EMBL" id="OW240916">
    <property type="protein sequence ID" value="CAH2293535.1"/>
    <property type="molecule type" value="Genomic_DNA"/>
</dbReference>
<evidence type="ECO:0000313" key="3">
    <source>
        <dbReference type="Proteomes" id="UP001295444"/>
    </source>
</evidence>
<reference evidence="2" key="1">
    <citation type="submission" date="2022-03" db="EMBL/GenBank/DDBJ databases">
        <authorList>
            <person name="Alioto T."/>
            <person name="Alioto T."/>
            <person name="Gomez Garrido J."/>
        </authorList>
    </citation>
    <scope>NUCLEOTIDE SEQUENCE</scope>
</reference>
<feature type="signal peptide" evidence="1">
    <location>
        <begin position="1"/>
        <end position="16"/>
    </location>
</feature>
<evidence type="ECO:0000256" key="1">
    <source>
        <dbReference type="SAM" id="SignalP"/>
    </source>
</evidence>
<dbReference type="Proteomes" id="UP001295444">
    <property type="component" value="Chromosome 05"/>
</dbReference>
<keyword evidence="3" id="KW-1185">Reference proteome</keyword>
<protein>
    <submittedName>
        <fullName evidence="2">Uncharacterized protein</fullName>
    </submittedName>
</protein>
<accession>A0AAD1S625</accession>
<evidence type="ECO:0000313" key="2">
    <source>
        <dbReference type="EMBL" id="CAH2293535.1"/>
    </source>
</evidence>
<proteinExistence type="predicted"/>
<sequence>MASRVASLSALQACLCLSESSVTPDTDIKELLLRLPSREDIAKMLVDLDTSIQTKISELGAGLDSLDARVQQRETTIEAHNS</sequence>
<feature type="chain" id="PRO_5042079641" evidence="1">
    <location>
        <begin position="17"/>
        <end position="82"/>
    </location>
</feature>
<dbReference type="AlphaFoldDB" id="A0AAD1S625"/>
<organism evidence="2 3">
    <name type="scientific">Pelobates cultripes</name>
    <name type="common">Western spadefoot toad</name>
    <dbReference type="NCBI Taxonomy" id="61616"/>
    <lineage>
        <taxon>Eukaryota</taxon>
        <taxon>Metazoa</taxon>
        <taxon>Chordata</taxon>
        <taxon>Craniata</taxon>
        <taxon>Vertebrata</taxon>
        <taxon>Euteleostomi</taxon>
        <taxon>Amphibia</taxon>
        <taxon>Batrachia</taxon>
        <taxon>Anura</taxon>
        <taxon>Pelobatoidea</taxon>
        <taxon>Pelobatidae</taxon>
        <taxon>Pelobates</taxon>
    </lineage>
</organism>
<gene>
    <name evidence="2" type="ORF">PECUL_23A058149</name>
</gene>
<name>A0AAD1S625_PELCU</name>